<dbReference type="InterPro" id="IPR018020">
    <property type="entry name" value="OHCU_decarboxylase"/>
</dbReference>
<dbReference type="Gene3D" id="1.10.3330.10">
    <property type="entry name" value="Oxo-4-hydroxy-4-carboxy-5-ureidoimidazoline decarboxylase"/>
    <property type="match status" value="1"/>
</dbReference>
<dbReference type="EMBL" id="FNKH01000002">
    <property type="protein sequence ID" value="SDQ72225.1"/>
    <property type="molecule type" value="Genomic_DNA"/>
</dbReference>
<name>A0A1H1D6N8_9MICC</name>
<feature type="region of interest" description="Disordered" evidence="7">
    <location>
        <begin position="58"/>
        <end position="101"/>
    </location>
</feature>
<reference evidence="9 10" key="1">
    <citation type="submission" date="2016-10" db="EMBL/GenBank/DDBJ databases">
        <authorList>
            <person name="de Groot N.N."/>
        </authorList>
    </citation>
    <scope>NUCLEOTIDE SEQUENCE [LARGE SCALE GENOMIC DNA]</scope>
    <source>
        <strain evidence="9 10">DSM 20117</strain>
    </source>
</reference>
<evidence type="ECO:0000256" key="6">
    <source>
        <dbReference type="ARBA" id="ARBA00023239"/>
    </source>
</evidence>
<comment type="pathway">
    <text evidence="2">Purine metabolism; urate degradation; (S)-allantoin from urate: step 3/3.</text>
</comment>
<evidence type="ECO:0000313" key="10">
    <source>
        <dbReference type="Proteomes" id="UP000181917"/>
    </source>
</evidence>
<protein>
    <recommendedName>
        <fullName evidence="3">2-oxo-4-hydroxy-4-carboxy-5-ureidoimidazoline decarboxylase</fullName>
        <ecNumber evidence="3">4.1.1.97</ecNumber>
    </recommendedName>
</protein>
<keyword evidence="5" id="KW-0210">Decarboxylase</keyword>
<dbReference type="GO" id="GO:0019628">
    <property type="term" value="P:urate catabolic process"/>
    <property type="evidence" value="ECO:0007669"/>
    <property type="project" value="TreeGrafter"/>
</dbReference>
<evidence type="ECO:0000256" key="7">
    <source>
        <dbReference type="SAM" id="MobiDB-lite"/>
    </source>
</evidence>
<dbReference type="AlphaFoldDB" id="A0A1H1D6N8"/>
<dbReference type="EC" id="4.1.1.97" evidence="3"/>
<evidence type="ECO:0000256" key="2">
    <source>
        <dbReference type="ARBA" id="ARBA00004754"/>
    </source>
</evidence>
<evidence type="ECO:0000256" key="4">
    <source>
        <dbReference type="ARBA" id="ARBA00022631"/>
    </source>
</evidence>
<evidence type="ECO:0000313" key="9">
    <source>
        <dbReference type="EMBL" id="SDQ72225.1"/>
    </source>
</evidence>
<dbReference type="PANTHER" id="PTHR43466:SF1">
    <property type="entry name" value="2-OXO-4-HYDROXY-4-CARBOXY-5-UREIDOIMIDAZOLINE DECARBOXYLASE-RELATED"/>
    <property type="match status" value="1"/>
</dbReference>
<dbReference type="SUPFAM" id="SSF158694">
    <property type="entry name" value="UraD-Like"/>
    <property type="match status" value="1"/>
</dbReference>
<evidence type="ECO:0000259" key="8">
    <source>
        <dbReference type="Pfam" id="PF09349"/>
    </source>
</evidence>
<dbReference type="RefSeq" id="WP_074700514.1">
    <property type="nucleotide sequence ID" value="NZ_CP018863.1"/>
</dbReference>
<keyword evidence="6" id="KW-0456">Lyase</keyword>
<dbReference type="Proteomes" id="UP000181917">
    <property type="component" value="Unassembled WGS sequence"/>
</dbReference>
<keyword evidence="10" id="KW-1185">Reference proteome</keyword>
<dbReference type="KEGG" id="acry:AC20117_05950"/>
<feature type="domain" description="Oxo-4-hydroxy-4-carboxy-5-ureidoimidazoline decarboxylase" evidence="8">
    <location>
        <begin position="7"/>
        <end position="159"/>
    </location>
</feature>
<dbReference type="NCBIfam" id="NF010372">
    <property type="entry name" value="PRK13798.1"/>
    <property type="match status" value="1"/>
</dbReference>
<gene>
    <name evidence="9" type="ORF">SAMN04489742_2291</name>
</gene>
<dbReference type="PANTHER" id="PTHR43466">
    <property type="entry name" value="2-OXO-4-HYDROXY-4-CARBOXY-5-UREIDOIMIDAZOLINE DECARBOXYLASE-RELATED"/>
    <property type="match status" value="1"/>
</dbReference>
<dbReference type="STRING" id="37928.SAMN04489742_2291"/>
<evidence type="ECO:0000256" key="1">
    <source>
        <dbReference type="ARBA" id="ARBA00001163"/>
    </source>
</evidence>
<dbReference type="Pfam" id="PF09349">
    <property type="entry name" value="OHCU_decarbox"/>
    <property type="match status" value="1"/>
</dbReference>
<dbReference type="NCBIfam" id="TIGR03180">
    <property type="entry name" value="UraD_2"/>
    <property type="match status" value="1"/>
</dbReference>
<sequence length="164" mass="18074">MNLASFNSASDSAALDVLRPCVDITRWATEIIHARPFSSREELLSFAEQAAQPWTEEEIDGALAHHPRIGEKAAGSSTEADMSRKEQSGVAQSAEVQDKLRSGNQAYEKKFDRVFLIRAAGRSAEEILSQLEKRLRNSPDEEIAVVAGQLREIAILRLEGVIEA</sequence>
<dbReference type="InterPro" id="IPR017595">
    <property type="entry name" value="OHCU_decarboxylase-2"/>
</dbReference>
<comment type="catalytic activity">
    <reaction evidence="1">
        <text>5-hydroxy-2-oxo-4-ureido-2,5-dihydro-1H-imidazole-5-carboxylate + H(+) = (S)-allantoin + CO2</text>
        <dbReference type="Rhea" id="RHEA:26301"/>
        <dbReference type="ChEBI" id="CHEBI:15378"/>
        <dbReference type="ChEBI" id="CHEBI:15678"/>
        <dbReference type="ChEBI" id="CHEBI:16526"/>
        <dbReference type="ChEBI" id="CHEBI:58639"/>
        <dbReference type="EC" id="4.1.1.97"/>
    </reaction>
</comment>
<accession>A0A1H1D6N8</accession>
<proteinExistence type="predicted"/>
<evidence type="ECO:0000256" key="3">
    <source>
        <dbReference type="ARBA" id="ARBA00012257"/>
    </source>
</evidence>
<dbReference type="InterPro" id="IPR036778">
    <property type="entry name" value="OHCU_decarboxylase_sf"/>
</dbReference>
<keyword evidence="4" id="KW-0659">Purine metabolism</keyword>
<dbReference type="GO" id="GO:0006144">
    <property type="term" value="P:purine nucleobase metabolic process"/>
    <property type="evidence" value="ECO:0007669"/>
    <property type="project" value="UniProtKB-KW"/>
</dbReference>
<organism evidence="9 10">
    <name type="scientific">Crystallibacter crystallopoietes</name>
    <dbReference type="NCBI Taxonomy" id="37928"/>
    <lineage>
        <taxon>Bacteria</taxon>
        <taxon>Bacillati</taxon>
        <taxon>Actinomycetota</taxon>
        <taxon>Actinomycetes</taxon>
        <taxon>Micrococcales</taxon>
        <taxon>Micrococcaceae</taxon>
        <taxon>Crystallibacter</taxon>
    </lineage>
</organism>
<dbReference type="OrthoDB" id="5243781at2"/>
<dbReference type="GO" id="GO:0051997">
    <property type="term" value="F:2-oxo-4-hydroxy-4-carboxy-5-ureidoimidazoline decarboxylase activity"/>
    <property type="evidence" value="ECO:0007669"/>
    <property type="project" value="UniProtKB-EC"/>
</dbReference>
<evidence type="ECO:0000256" key="5">
    <source>
        <dbReference type="ARBA" id="ARBA00022793"/>
    </source>
</evidence>